<feature type="transmembrane region" description="Helical" evidence="2">
    <location>
        <begin position="247"/>
        <end position="266"/>
    </location>
</feature>
<feature type="transmembrane region" description="Helical" evidence="2">
    <location>
        <begin position="286"/>
        <end position="305"/>
    </location>
</feature>
<gene>
    <name evidence="3" type="ORF">LX15_003283</name>
</gene>
<keyword evidence="2" id="KW-1133">Transmembrane helix</keyword>
<proteinExistence type="predicted"/>
<evidence type="ECO:0000313" key="4">
    <source>
        <dbReference type="Proteomes" id="UP001205311"/>
    </source>
</evidence>
<protein>
    <submittedName>
        <fullName evidence="3">Uncharacterized protein</fullName>
    </submittedName>
</protein>
<reference evidence="3 4" key="1">
    <citation type="submission" date="2022-06" db="EMBL/GenBank/DDBJ databases">
        <title>Genomic Encyclopedia of Archaeal and Bacterial Type Strains, Phase II (KMG-II): from individual species to whole genera.</title>
        <authorList>
            <person name="Goeker M."/>
        </authorList>
    </citation>
    <scope>NUCLEOTIDE SEQUENCE [LARGE SCALE GENOMIC DNA]</scope>
    <source>
        <strain evidence="3 4">DSM 40477</strain>
    </source>
</reference>
<feature type="transmembrane region" description="Helical" evidence="2">
    <location>
        <begin position="317"/>
        <end position="335"/>
    </location>
</feature>
<keyword evidence="4" id="KW-1185">Reference proteome</keyword>
<sequence>MPSGTVPVPVTPDPVSESRAEPEIVVKTPLGNGVSGGEKQPRARGRSRSTTDWRLAVEDRLRVLAAEHTKQGGSDLAVSGALDVVRRTLDQAASTRGRRRLGAWWSGWHIERCWRALHDAEARLLAASPDLAGRLVDLRQRVAKHLPADDMRRRALDELNLAEAPVVAVRPVVEAALRATFDASDDAHNAVRALRNKLMLAGLALGVLNVLVGVLGTLWPGLLPLCVPSGELICPGRVGAPGAVDVWLVQLLGVLGAAVAVVVMLARQRPTLTTYRLSGYQALIKILLGATLALLGLLALGAEVVGDAVSPHSRPALLLWAVVLGYGQQVSTRLLDAHAQRIMDSAKPLPPEPTASTRH</sequence>
<comment type="caution">
    <text evidence="3">The sequence shown here is derived from an EMBL/GenBank/DDBJ whole genome shotgun (WGS) entry which is preliminary data.</text>
</comment>
<keyword evidence="2" id="KW-0812">Transmembrane</keyword>
<evidence type="ECO:0000256" key="1">
    <source>
        <dbReference type="SAM" id="MobiDB-lite"/>
    </source>
</evidence>
<organism evidence="3 4">
    <name type="scientific">Streptoalloteichus tenebrarius (strain ATCC 17920 / DSM 40477 / JCM 4838 / CBS 697.72 / NBRC 16177 / NCIMB 11028 / NRRL B-12390 / A12253. 1 / ISP 5477)</name>
    <name type="common">Streptomyces tenebrarius</name>
    <dbReference type="NCBI Taxonomy" id="1933"/>
    <lineage>
        <taxon>Bacteria</taxon>
        <taxon>Bacillati</taxon>
        <taxon>Actinomycetota</taxon>
        <taxon>Actinomycetes</taxon>
        <taxon>Pseudonocardiales</taxon>
        <taxon>Pseudonocardiaceae</taxon>
        <taxon>Streptoalloteichus</taxon>
    </lineage>
</organism>
<evidence type="ECO:0000256" key="2">
    <source>
        <dbReference type="SAM" id="Phobius"/>
    </source>
</evidence>
<dbReference type="Proteomes" id="UP001205311">
    <property type="component" value="Unassembled WGS sequence"/>
</dbReference>
<keyword evidence="2" id="KW-0472">Membrane</keyword>
<name>A0ABT1HVM4_STRSD</name>
<dbReference type="EMBL" id="JAMTCP010000018">
    <property type="protein sequence ID" value="MCP2259578.1"/>
    <property type="molecule type" value="Genomic_DNA"/>
</dbReference>
<feature type="region of interest" description="Disordered" evidence="1">
    <location>
        <begin position="1"/>
        <end position="50"/>
    </location>
</feature>
<evidence type="ECO:0000313" key="3">
    <source>
        <dbReference type="EMBL" id="MCP2259578.1"/>
    </source>
</evidence>
<dbReference type="RefSeq" id="WP_253670465.1">
    <property type="nucleotide sequence ID" value="NZ_JAMTCP010000018.1"/>
</dbReference>
<feature type="transmembrane region" description="Helical" evidence="2">
    <location>
        <begin position="198"/>
        <end position="219"/>
    </location>
</feature>
<accession>A0ABT1HVM4</accession>